<dbReference type="SMART" id="SM00382">
    <property type="entry name" value="AAA"/>
    <property type="match status" value="1"/>
</dbReference>
<evidence type="ECO:0000313" key="5">
    <source>
        <dbReference type="EMBL" id="MDO7785916.1"/>
    </source>
</evidence>
<keyword evidence="1" id="KW-0813">Transport</keyword>
<dbReference type="InterPro" id="IPR027417">
    <property type="entry name" value="P-loop_NTPase"/>
</dbReference>
<dbReference type="CDD" id="cd03230">
    <property type="entry name" value="ABC_DR_subfamily_A"/>
    <property type="match status" value="1"/>
</dbReference>
<dbReference type="InterPro" id="IPR003439">
    <property type="entry name" value="ABC_transporter-like_ATP-bd"/>
</dbReference>
<comment type="caution">
    <text evidence="5">The sequence shown here is derived from an EMBL/GenBank/DDBJ whole genome shotgun (WGS) entry which is preliminary data.</text>
</comment>
<gene>
    <name evidence="5" type="ORF">P6N53_01570</name>
</gene>
<name>A0AAW7ZA13_9FIRM</name>
<dbReference type="InterPro" id="IPR003593">
    <property type="entry name" value="AAA+_ATPase"/>
</dbReference>
<keyword evidence="6" id="KW-1185">Reference proteome</keyword>
<feature type="domain" description="ABC transporter" evidence="4">
    <location>
        <begin position="3"/>
        <end position="231"/>
    </location>
</feature>
<dbReference type="PROSITE" id="PS50893">
    <property type="entry name" value="ABC_TRANSPORTER_2"/>
    <property type="match status" value="1"/>
</dbReference>
<dbReference type="InterPro" id="IPR051782">
    <property type="entry name" value="ABC_Transporter_VariousFunc"/>
</dbReference>
<evidence type="ECO:0000313" key="6">
    <source>
        <dbReference type="Proteomes" id="UP001172911"/>
    </source>
</evidence>
<evidence type="ECO:0000256" key="3">
    <source>
        <dbReference type="ARBA" id="ARBA00022840"/>
    </source>
</evidence>
<reference evidence="5" key="2">
    <citation type="submission" date="2023-03" db="EMBL/GenBank/DDBJ databases">
        <authorList>
            <person name="Zhang Z."/>
        </authorList>
    </citation>
    <scope>NUCLEOTIDE SEQUENCE</scope>
    <source>
        <strain evidence="5">DSA</strain>
    </source>
</reference>
<dbReference type="RefSeq" id="WP_304540611.1">
    <property type="nucleotide sequence ID" value="NZ_JARPTC010000002.1"/>
</dbReference>
<dbReference type="PANTHER" id="PTHR42939:SF1">
    <property type="entry name" value="ABC TRANSPORTER ATP-BINDING PROTEIN ALBC-RELATED"/>
    <property type="match status" value="1"/>
</dbReference>
<dbReference type="GO" id="GO:0016887">
    <property type="term" value="F:ATP hydrolysis activity"/>
    <property type="evidence" value="ECO:0007669"/>
    <property type="project" value="InterPro"/>
</dbReference>
<dbReference type="GO" id="GO:0005524">
    <property type="term" value="F:ATP binding"/>
    <property type="evidence" value="ECO:0007669"/>
    <property type="project" value="UniProtKB-KW"/>
</dbReference>
<sequence length="290" mass="33146">MNISVLDIKGLTKHFKRFTLGPLDLQIEKGTAMGLVGANGSGKSTLLRLLMNILQPDGGTIEFLGQRTKENETEFKERVGYAGELLEPFGHVTIKELSSMVSYWYPKWDNHRYEHFLKRYNIDEGAKYGKCSKGTKKKVEFIFSICHDPQLLLLDEPSVGVDISSQRKIKEDLMSFMENGEKSIIMATHAIDEIKSICDIITVLHEGRIIYSVNKDEIYENWARIWVSEVREQIARHPNVLSITGSPLQLVTNNLRAVEEELRKEQISITHIQRLAVEEVLEHYIETNSA</sequence>
<keyword evidence="3 5" id="KW-0067">ATP-binding</keyword>
<accession>A0AAW7ZA13</accession>
<evidence type="ECO:0000256" key="2">
    <source>
        <dbReference type="ARBA" id="ARBA00022741"/>
    </source>
</evidence>
<keyword evidence="2" id="KW-0547">Nucleotide-binding</keyword>
<dbReference type="SUPFAM" id="SSF52540">
    <property type="entry name" value="P-loop containing nucleoside triphosphate hydrolases"/>
    <property type="match status" value="1"/>
</dbReference>
<dbReference type="PANTHER" id="PTHR42939">
    <property type="entry name" value="ABC TRANSPORTER ATP-BINDING PROTEIN ALBC-RELATED"/>
    <property type="match status" value="1"/>
</dbReference>
<organism evidence="5 6">
    <name type="scientific">Desulforamulus aquiferis</name>
    <dbReference type="NCBI Taxonomy" id="1397668"/>
    <lineage>
        <taxon>Bacteria</taxon>
        <taxon>Bacillati</taxon>
        <taxon>Bacillota</taxon>
        <taxon>Clostridia</taxon>
        <taxon>Eubacteriales</taxon>
        <taxon>Peptococcaceae</taxon>
        <taxon>Desulforamulus</taxon>
    </lineage>
</organism>
<dbReference type="AlphaFoldDB" id="A0AAW7ZA13"/>
<proteinExistence type="predicted"/>
<dbReference type="Gene3D" id="3.40.50.300">
    <property type="entry name" value="P-loop containing nucleotide triphosphate hydrolases"/>
    <property type="match status" value="1"/>
</dbReference>
<reference evidence="5" key="1">
    <citation type="journal article" date="2023" name="J. Hazard. Mater.">
        <title>Anaerobic biodegradation of pyrene and benzo[a]pyrene by a new sulfate-reducing Desulforamulus aquiferis strain DSA.</title>
        <authorList>
            <person name="Zhang Z."/>
            <person name="Sun J."/>
            <person name="Gong X."/>
            <person name="Wang C."/>
            <person name="Wang H."/>
        </authorList>
    </citation>
    <scope>NUCLEOTIDE SEQUENCE</scope>
    <source>
        <strain evidence="5">DSA</strain>
    </source>
</reference>
<dbReference type="Proteomes" id="UP001172911">
    <property type="component" value="Unassembled WGS sequence"/>
</dbReference>
<dbReference type="Pfam" id="PF00005">
    <property type="entry name" value="ABC_tran"/>
    <property type="match status" value="1"/>
</dbReference>
<evidence type="ECO:0000256" key="1">
    <source>
        <dbReference type="ARBA" id="ARBA00022448"/>
    </source>
</evidence>
<dbReference type="EMBL" id="JARPTC010000002">
    <property type="protein sequence ID" value="MDO7785916.1"/>
    <property type="molecule type" value="Genomic_DNA"/>
</dbReference>
<evidence type="ECO:0000259" key="4">
    <source>
        <dbReference type="PROSITE" id="PS50893"/>
    </source>
</evidence>
<protein>
    <submittedName>
        <fullName evidence="5">ABC transporter ATP-binding protein</fullName>
    </submittedName>
</protein>